<reference evidence="7 8" key="1">
    <citation type="submission" date="2017-06" db="EMBL/GenBank/DDBJ databases">
        <title>Sequencing and comparative analysis of myxobacterial genomes.</title>
        <authorList>
            <person name="Rupp O."/>
            <person name="Goesmann A."/>
            <person name="Sogaard-Andersen L."/>
        </authorList>
    </citation>
    <scope>NUCLEOTIDE SEQUENCE [LARGE SCALE GENOMIC DNA]</scope>
    <source>
        <strain evidence="7 8">DSM 52655</strain>
    </source>
</reference>
<feature type="transmembrane region" description="Helical" evidence="6">
    <location>
        <begin position="85"/>
        <end position="102"/>
    </location>
</feature>
<protein>
    <submittedName>
        <fullName evidence="7">MFS transporter</fullName>
    </submittedName>
</protein>
<dbReference type="KEGG" id="cfus:CYFUS_003272"/>
<feature type="transmembrane region" description="Helical" evidence="6">
    <location>
        <begin position="390"/>
        <end position="412"/>
    </location>
</feature>
<keyword evidence="4 6" id="KW-1133">Transmembrane helix</keyword>
<dbReference type="Proteomes" id="UP000217257">
    <property type="component" value="Chromosome"/>
</dbReference>
<dbReference type="GO" id="GO:0005886">
    <property type="term" value="C:plasma membrane"/>
    <property type="evidence" value="ECO:0007669"/>
    <property type="project" value="UniProtKB-SubCell"/>
</dbReference>
<dbReference type="InterPro" id="IPR036259">
    <property type="entry name" value="MFS_trans_sf"/>
</dbReference>
<name>A0A250J2X6_9BACT</name>
<organism evidence="7 8">
    <name type="scientific">Cystobacter fuscus</name>
    <dbReference type="NCBI Taxonomy" id="43"/>
    <lineage>
        <taxon>Bacteria</taxon>
        <taxon>Pseudomonadati</taxon>
        <taxon>Myxococcota</taxon>
        <taxon>Myxococcia</taxon>
        <taxon>Myxococcales</taxon>
        <taxon>Cystobacterineae</taxon>
        <taxon>Archangiaceae</taxon>
        <taxon>Cystobacter</taxon>
    </lineage>
</organism>
<feature type="transmembrane region" description="Helical" evidence="6">
    <location>
        <begin position="173"/>
        <end position="194"/>
    </location>
</feature>
<dbReference type="AlphaFoldDB" id="A0A250J2X6"/>
<feature type="transmembrane region" description="Helical" evidence="6">
    <location>
        <begin position="233"/>
        <end position="254"/>
    </location>
</feature>
<dbReference type="CDD" id="cd06173">
    <property type="entry name" value="MFS_MefA_like"/>
    <property type="match status" value="1"/>
</dbReference>
<dbReference type="SUPFAM" id="SSF103473">
    <property type="entry name" value="MFS general substrate transporter"/>
    <property type="match status" value="1"/>
</dbReference>
<feature type="transmembrane region" description="Helical" evidence="6">
    <location>
        <begin position="55"/>
        <end position="73"/>
    </location>
</feature>
<evidence type="ECO:0000256" key="3">
    <source>
        <dbReference type="ARBA" id="ARBA00022692"/>
    </source>
</evidence>
<evidence type="ECO:0000256" key="2">
    <source>
        <dbReference type="ARBA" id="ARBA00022475"/>
    </source>
</evidence>
<comment type="subcellular location">
    <subcellularLocation>
        <location evidence="1">Cell membrane</location>
        <topology evidence="1">Multi-pass membrane protein</topology>
    </subcellularLocation>
</comment>
<dbReference type="Gene3D" id="1.20.1250.20">
    <property type="entry name" value="MFS general substrate transporter like domains"/>
    <property type="match status" value="1"/>
</dbReference>
<evidence type="ECO:0000256" key="6">
    <source>
        <dbReference type="SAM" id="Phobius"/>
    </source>
</evidence>
<evidence type="ECO:0000313" key="7">
    <source>
        <dbReference type="EMBL" id="ATB37847.1"/>
    </source>
</evidence>
<sequence length="414" mass="42943">MRVLPRGWPSGGLWSHPDFLRLWGAQIVSAFGSRITRTALPILALLTLQATPTEIALLSALGVAPGLLVGLFMGGHVDRNAKRPLLIGADVVRALLLLTLPLAARFGTLSMPQLYLVAAAVGAATTLFQIADNSYLPTLVDKALLVEANARLEASESVAEAAGPGLAGVLVQWLTAPVAIGVDALSYVWSALWLGRIRTPEPPAAATGAHVSVLGDIVTGFRACLAHPLIRPVLIAEAVMYFFGGFFLALYMVFTLETLGLTPATVGVIIGVGGVGSFVGALIARPMVRRGLGPAMGISLLVGQGANLLIPLAREAGAWSIPLLVLQQLLGDALLGAYVIHALSLRQWVMDSEVLGRANATFHVVTGLLLSLGALLAGPLVGVLGMVPTLWIGAGGGLLAVPLLLGGSPLTWRN</sequence>
<evidence type="ECO:0000256" key="4">
    <source>
        <dbReference type="ARBA" id="ARBA00022989"/>
    </source>
</evidence>
<dbReference type="RefSeq" id="WP_095992055.1">
    <property type="nucleotide sequence ID" value="NZ_CP022098.1"/>
</dbReference>
<feature type="transmembrane region" description="Helical" evidence="6">
    <location>
        <begin position="361"/>
        <end position="384"/>
    </location>
</feature>
<feature type="transmembrane region" description="Helical" evidence="6">
    <location>
        <begin position="295"/>
        <end position="313"/>
    </location>
</feature>
<feature type="transmembrane region" description="Helical" evidence="6">
    <location>
        <begin position="319"/>
        <end position="340"/>
    </location>
</feature>
<proteinExistence type="predicted"/>
<evidence type="ECO:0000256" key="5">
    <source>
        <dbReference type="ARBA" id="ARBA00023136"/>
    </source>
</evidence>
<keyword evidence="2" id="KW-1003">Cell membrane</keyword>
<keyword evidence="5 6" id="KW-0472">Membrane</keyword>
<dbReference type="EMBL" id="CP022098">
    <property type="protein sequence ID" value="ATB37847.1"/>
    <property type="molecule type" value="Genomic_DNA"/>
</dbReference>
<dbReference type="PANTHER" id="PTHR23513:SF6">
    <property type="entry name" value="MAJOR FACILITATOR SUPERFAMILY ASSOCIATED DOMAIN-CONTAINING PROTEIN"/>
    <property type="match status" value="1"/>
</dbReference>
<dbReference type="Pfam" id="PF07690">
    <property type="entry name" value="MFS_1"/>
    <property type="match status" value="1"/>
</dbReference>
<feature type="transmembrane region" description="Helical" evidence="6">
    <location>
        <begin position="260"/>
        <end position="283"/>
    </location>
</feature>
<accession>A0A250J2X6</accession>
<evidence type="ECO:0000256" key="1">
    <source>
        <dbReference type="ARBA" id="ARBA00004651"/>
    </source>
</evidence>
<feature type="transmembrane region" description="Helical" evidence="6">
    <location>
        <begin position="114"/>
        <end position="131"/>
    </location>
</feature>
<dbReference type="PANTHER" id="PTHR23513">
    <property type="entry name" value="INTEGRAL MEMBRANE EFFLUX PROTEIN-RELATED"/>
    <property type="match status" value="1"/>
</dbReference>
<dbReference type="GO" id="GO:0022857">
    <property type="term" value="F:transmembrane transporter activity"/>
    <property type="evidence" value="ECO:0007669"/>
    <property type="project" value="InterPro"/>
</dbReference>
<keyword evidence="3 6" id="KW-0812">Transmembrane</keyword>
<dbReference type="InterPro" id="IPR011701">
    <property type="entry name" value="MFS"/>
</dbReference>
<evidence type="ECO:0000313" key="8">
    <source>
        <dbReference type="Proteomes" id="UP000217257"/>
    </source>
</evidence>
<gene>
    <name evidence="7" type="ORF">CYFUS_003272</name>
</gene>